<dbReference type="AlphaFoldDB" id="A0A1T4PSQ4"/>
<proteinExistence type="predicted"/>
<sequence>MNDNQLQIQGQGEALFPTQNSFTQTGDKNLQVVHADIVENHKHETMVINTGTAKEAQAMTNVATSGMNHDFYNLIVWGSDEISDNYVTIDKSRALTEYMTESVFAAFTPLTANKLSEVFRMPTIITSENHYYGYTDDDHMAKYGLITDIREVSSGFRIYFNKLNEIPQQRLNELSEELDLWSTTHFTEFNRSHWSIKNIDLVTELKKAGIPVLSM</sequence>
<gene>
    <name evidence="1" type="ORF">SAMN02745116_01909</name>
</gene>
<dbReference type="OrthoDB" id="9816036at2"/>
<organism evidence="1 2">
    <name type="scientific">Pilibacter termitis</name>
    <dbReference type="NCBI Taxonomy" id="263852"/>
    <lineage>
        <taxon>Bacteria</taxon>
        <taxon>Bacillati</taxon>
        <taxon>Bacillota</taxon>
        <taxon>Bacilli</taxon>
        <taxon>Lactobacillales</taxon>
        <taxon>Enterococcaceae</taxon>
        <taxon>Pilibacter</taxon>
    </lineage>
</organism>
<protein>
    <submittedName>
        <fullName evidence="1">Uncharacterized protein</fullName>
    </submittedName>
</protein>
<evidence type="ECO:0000313" key="1">
    <source>
        <dbReference type="EMBL" id="SJZ94306.1"/>
    </source>
</evidence>
<accession>A0A1T4PSQ4</accession>
<reference evidence="1 2" key="1">
    <citation type="submission" date="2017-02" db="EMBL/GenBank/DDBJ databases">
        <authorList>
            <person name="Peterson S.W."/>
        </authorList>
    </citation>
    <scope>NUCLEOTIDE SEQUENCE [LARGE SCALE GENOMIC DNA]</scope>
    <source>
        <strain evidence="1 2">ATCC BAA-1030</strain>
    </source>
</reference>
<dbReference type="Proteomes" id="UP000190328">
    <property type="component" value="Unassembled WGS sequence"/>
</dbReference>
<dbReference type="STRING" id="263852.SAMN02745116_01909"/>
<evidence type="ECO:0000313" key="2">
    <source>
        <dbReference type="Proteomes" id="UP000190328"/>
    </source>
</evidence>
<keyword evidence="2" id="KW-1185">Reference proteome</keyword>
<name>A0A1T4PSQ4_9ENTE</name>
<dbReference type="EMBL" id="FUXI01000022">
    <property type="protein sequence ID" value="SJZ94306.1"/>
    <property type="molecule type" value="Genomic_DNA"/>
</dbReference>
<dbReference type="RefSeq" id="WP_078807827.1">
    <property type="nucleotide sequence ID" value="NZ_FUXI01000022.1"/>
</dbReference>